<organism evidence="1 2">
    <name type="scientific">Moraxella pluranimalium</name>
    <dbReference type="NCBI Taxonomy" id="470453"/>
    <lineage>
        <taxon>Bacteria</taxon>
        <taxon>Pseudomonadati</taxon>
        <taxon>Pseudomonadota</taxon>
        <taxon>Gammaproteobacteria</taxon>
        <taxon>Moraxellales</taxon>
        <taxon>Moraxellaceae</taxon>
        <taxon>Moraxella</taxon>
    </lineage>
</organism>
<dbReference type="Gene3D" id="1.10.287.1040">
    <property type="entry name" value="Exonuclease VII, small subunit"/>
    <property type="match status" value="1"/>
</dbReference>
<comment type="caution">
    <text evidence="1">The sequence shown here is derived from an EMBL/GenBank/DDBJ whole genome shotgun (WGS) entry which is preliminary data.</text>
</comment>
<gene>
    <name evidence="1" type="ORF">B0680_04405</name>
</gene>
<dbReference type="RefSeq" id="WP_078253843.1">
    <property type="nucleotide sequence ID" value="NZ_MUYU01000009.1"/>
</dbReference>
<dbReference type="STRING" id="470453.B0680_04405"/>
<dbReference type="EMBL" id="MUYU01000009">
    <property type="protein sequence ID" value="OOS24674.1"/>
    <property type="molecule type" value="Genomic_DNA"/>
</dbReference>
<protein>
    <submittedName>
        <fullName evidence="1">Exodeoxyribonuclease VII</fullName>
    </submittedName>
</protein>
<evidence type="ECO:0000313" key="1">
    <source>
        <dbReference type="EMBL" id="OOS24674.1"/>
    </source>
</evidence>
<proteinExistence type="predicted"/>
<dbReference type="InterPro" id="IPR037004">
    <property type="entry name" value="Exonuc_VII_ssu_sf"/>
</dbReference>
<evidence type="ECO:0000313" key="2">
    <source>
        <dbReference type="Proteomes" id="UP000189800"/>
    </source>
</evidence>
<dbReference type="GO" id="GO:0006308">
    <property type="term" value="P:DNA catabolic process"/>
    <property type="evidence" value="ECO:0007669"/>
    <property type="project" value="InterPro"/>
</dbReference>
<dbReference type="GO" id="GO:0009318">
    <property type="term" value="C:exodeoxyribonuclease VII complex"/>
    <property type="evidence" value="ECO:0007669"/>
    <property type="project" value="InterPro"/>
</dbReference>
<dbReference type="SUPFAM" id="SSF116842">
    <property type="entry name" value="XseB-like"/>
    <property type="match status" value="1"/>
</dbReference>
<keyword evidence="2" id="KW-1185">Reference proteome</keyword>
<dbReference type="Proteomes" id="UP000189800">
    <property type="component" value="Unassembled WGS sequence"/>
</dbReference>
<name>A0A1T0CQT8_9GAMM</name>
<dbReference type="GO" id="GO:0008855">
    <property type="term" value="F:exodeoxyribonuclease VII activity"/>
    <property type="evidence" value="ECO:0007669"/>
    <property type="project" value="InterPro"/>
</dbReference>
<dbReference type="NCBIfam" id="NF045605">
    <property type="entry name" value="xseB_Acin_var"/>
    <property type="match status" value="1"/>
</dbReference>
<dbReference type="AlphaFoldDB" id="A0A1T0CQT8"/>
<reference evidence="1 2" key="1">
    <citation type="submission" date="2017-02" db="EMBL/GenBank/DDBJ databases">
        <title>Draft genome sequence of Moraxella pluranimalium CCUG 54913T type strain.</title>
        <authorList>
            <person name="Salva-Serra F."/>
            <person name="Engstrom-Jakobsson H."/>
            <person name="Thorell K."/>
            <person name="Jaen-Luchoro D."/>
            <person name="Gonzales-Siles L."/>
            <person name="Karlsson R."/>
            <person name="Yazdan S."/>
            <person name="Boulund F."/>
            <person name="Johnning A."/>
            <person name="Engstrand L."/>
            <person name="Kristiansson E."/>
            <person name="Moore E."/>
        </authorList>
    </citation>
    <scope>NUCLEOTIDE SEQUENCE [LARGE SCALE GENOMIC DNA]</scope>
    <source>
        <strain evidence="1 2">CCUG 54913</strain>
    </source>
</reference>
<accession>A0A1T0CQT8</accession>
<sequence length="79" mass="8855">MSQTTQIPNNFQDAYQVLKKNADYLEQSEQLDIDNLVTIVEESLSAYRICQSRIDAVEQALQSAFAKAEADKTTPTQDA</sequence>